<dbReference type="EMBL" id="MZGV01000010">
    <property type="protein sequence ID" value="OPJ63233.1"/>
    <property type="molecule type" value="Genomic_DNA"/>
</dbReference>
<dbReference type="AlphaFoldDB" id="A0A1V4ITL4"/>
<comment type="similarity">
    <text evidence="1">Belongs to the UPF0749 family.</text>
</comment>
<dbReference type="PANTHER" id="PTHR37313:SF2">
    <property type="entry name" value="UPF0749 PROTEIN YLXX"/>
    <property type="match status" value="1"/>
</dbReference>
<proteinExistence type="inferred from homology"/>
<evidence type="ECO:0000313" key="2">
    <source>
        <dbReference type="EMBL" id="OPJ63233.1"/>
    </source>
</evidence>
<comment type="caution">
    <text evidence="2">The sequence shown here is derived from an EMBL/GenBank/DDBJ whole genome shotgun (WGS) entry which is preliminary data.</text>
</comment>
<name>A0A1V4ITL4_9CLOT</name>
<organism evidence="2 3">
    <name type="scientific">Clostridium oryzae</name>
    <dbReference type="NCBI Taxonomy" id="1450648"/>
    <lineage>
        <taxon>Bacteria</taxon>
        <taxon>Bacillati</taxon>
        <taxon>Bacillota</taxon>
        <taxon>Clostridia</taxon>
        <taxon>Eubacteriales</taxon>
        <taxon>Clostridiaceae</taxon>
        <taxon>Clostridium</taxon>
    </lineage>
</organism>
<sequence>MKKNKVNIYVFLSALILGILISTSMNYSTPIVRTILTTQQYQNATNEKNKLYNDLSDIEKSYYSNLKKLNKYEKDLGESDSKIINDLKKELNNNSKVLGTADVAGPGVEIVLDDGQIDFNKNQDYNANTKLVHYFDILEIINALKLNNAQAISVNGQRIIGTSEVYCWGRLIKINDVTLNPPFNIRAIGDSEGINEYLTSDDGYLTFLKYRGVKASIHKSKNVKIYAYIGTMKNKFMKDAEKR</sequence>
<dbReference type="PANTHER" id="PTHR37313">
    <property type="entry name" value="UPF0749 PROTEIN RV1825"/>
    <property type="match status" value="1"/>
</dbReference>
<dbReference type="RefSeq" id="WP_079422733.1">
    <property type="nucleotide sequence ID" value="NZ_MZGV01000010.1"/>
</dbReference>
<dbReference type="Proteomes" id="UP000190080">
    <property type="component" value="Unassembled WGS sequence"/>
</dbReference>
<evidence type="ECO:0000256" key="1">
    <source>
        <dbReference type="ARBA" id="ARBA00009108"/>
    </source>
</evidence>
<evidence type="ECO:0008006" key="4">
    <source>
        <dbReference type="Google" id="ProtNLM"/>
    </source>
</evidence>
<keyword evidence="3" id="KW-1185">Reference proteome</keyword>
<reference evidence="2 3" key="1">
    <citation type="submission" date="2017-03" db="EMBL/GenBank/DDBJ databases">
        <title>Genome sequence of Clostridium oryzae DSM 28571.</title>
        <authorList>
            <person name="Poehlein A."/>
            <person name="Daniel R."/>
        </authorList>
    </citation>
    <scope>NUCLEOTIDE SEQUENCE [LARGE SCALE GENOMIC DNA]</scope>
    <source>
        <strain evidence="2 3">DSM 28571</strain>
    </source>
</reference>
<accession>A0A1V4ITL4</accession>
<dbReference type="InterPro" id="IPR010273">
    <property type="entry name" value="DUF881"/>
</dbReference>
<dbReference type="STRING" id="1450648.CLORY_13160"/>
<evidence type="ECO:0000313" key="3">
    <source>
        <dbReference type="Proteomes" id="UP000190080"/>
    </source>
</evidence>
<dbReference type="OrthoDB" id="9776196at2"/>
<dbReference type="Pfam" id="PF05949">
    <property type="entry name" value="DUF881"/>
    <property type="match status" value="1"/>
</dbReference>
<gene>
    <name evidence="2" type="ORF">CLORY_13160</name>
</gene>
<protein>
    <recommendedName>
        <fullName evidence="4">Division initiation protein</fullName>
    </recommendedName>
</protein>
<dbReference type="Gene3D" id="3.30.70.1880">
    <property type="entry name" value="Protein of unknown function DUF881"/>
    <property type="match status" value="1"/>
</dbReference>